<evidence type="ECO:0000313" key="1">
    <source>
        <dbReference type="EMBL" id="RMR14673.1"/>
    </source>
</evidence>
<evidence type="ECO:0000313" key="2">
    <source>
        <dbReference type="Proteomes" id="UP000271097"/>
    </source>
</evidence>
<comment type="caution">
    <text evidence="1">The sequence shown here is derived from an EMBL/GenBank/DDBJ whole genome shotgun (WGS) entry which is preliminary data.</text>
</comment>
<accession>A0A3M4SI93</accession>
<gene>
    <name evidence="1" type="ORF">ALP90_02254</name>
</gene>
<dbReference type="AlphaFoldDB" id="A0A3M4SI93"/>
<dbReference type="EMBL" id="RBRS01000284">
    <property type="protein sequence ID" value="RMR14673.1"/>
    <property type="molecule type" value="Genomic_DNA"/>
</dbReference>
<dbReference type="Proteomes" id="UP000271097">
    <property type="component" value="Unassembled WGS sequence"/>
</dbReference>
<proteinExistence type="predicted"/>
<protein>
    <submittedName>
        <fullName evidence="1">Uncharacterized protein</fullName>
    </submittedName>
</protein>
<sequence length="150" mass="17354">MAINNYDLSICGMTMKIELPGIPEQQRLIFEMATREAIKQLEANLHAPSIPGPKDLDEALFPRTHLLRKHEGWEAPHAEIVRSYFRHFQDHFDAYATDKKLAGLLRIASDRRIRKFKEGSQDVPYEIWRNFLILTGRVPQDIVPILAFMG</sequence>
<name>A0A3M4SI93_PSEA0</name>
<reference evidence="1 2" key="1">
    <citation type="submission" date="2018-08" db="EMBL/GenBank/DDBJ databases">
        <title>Recombination of ecologically and evolutionarily significant loci maintains genetic cohesion in the Pseudomonas syringae species complex.</title>
        <authorList>
            <person name="Dillon M."/>
            <person name="Thakur S."/>
            <person name="Almeida R.N.D."/>
            <person name="Weir B.S."/>
            <person name="Guttman D.S."/>
        </authorList>
    </citation>
    <scope>NUCLEOTIDE SEQUENCE [LARGE SCALE GENOMIC DNA]</scope>
    <source>
        <strain evidence="1 2">ICMP 5931</strain>
    </source>
</reference>
<organism evidence="1 2">
    <name type="scientific">Pseudomonas amygdali pv. ulmi</name>
    <dbReference type="NCBI Taxonomy" id="251720"/>
    <lineage>
        <taxon>Bacteria</taxon>
        <taxon>Pseudomonadati</taxon>
        <taxon>Pseudomonadota</taxon>
        <taxon>Gammaproteobacteria</taxon>
        <taxon>Pseudomonadales</taxon>
        <taxon>Pseudomonadaceae</taxon>
        <taxon>Pseudomonas</taxon>
        <taxon>Pseudomonas amygdali</taxon>
    </lineage>
</organism>